<dbReference type="SUPFAM" id="SSF50494">
    <property type="entry name" value="Trypsin-like serine proteases"/>
    <property type="match status" value="2"/>
</dbReference>
<name>A0A7S2GAT6_9STRA</name>
<dbReference type="SMART" id="SM00228">
    <property type="entry name" value="PDZ"/>
    <property type="match status" value="2"/>
</dbReference>
<dbReference type="Gene3D" id="2.40.10.120">
    <property type="match status" value="1"/>
</dbReference>
<dbReference type="SUPFAM" id="SSF50156">
    <property type="entry name" value="PDZ domain-like"/>
    <property type="match status" value="3"/>
</dbReference>
<dbReference type="Pfam" id="PF13180">
    <property type="entry name" value="PDZ_2"/>
    <property type="match status" value="1"/>
</dbReference>
<dbReference type="InterPro" id="IPR001940">
    <property type="entry name" value="Peptidase_S1C"/>
</dbReference>
<dbReference type="GO" id="GO:0004252">
    <property type="term" value="F:serine-type endopeptidase activity"/>
    <property type="evidence" value="ECO:0007669"/>
    <property type="project" value="InterPro"/>
</dbReference>
<feature type="compositionally biased region" description="Polar residues" evidence="2">
    <location>
        <begin position="93"/>
        <end position="102"/>
    </location>
</feature>
<feature type="domain" description="PDZ" evidence="3">
    <location>
        <begin position="344"/>
        <end position="422"/>
    </location>
</feature>
<accession>A0A7S2GAT6</accession>
<comment type="similarity">
    <text evidence="1">Belongs to the peptidase S1C family.</text>
</comment>
<dbReference type="Pfam" id="PF13365">
    <property type="entry name" value="Trypsin_2"/>
    <property type="match status" value="1"/>
</dbReference>
<reference evidence="4" key="1">
    <citation type="submission" date="2021-01" db="EMBL/GenBank/DDBJ databases">
        <authorList>
            <person name="Corre E."/>
            <person name="Pelletier E."/>
            <person name="Niang G."/>
            <person name="Scheremetjew M."/>
            <person name="Finn R."/>
            <person name="Kale V."/>
            <person name="Holt S."/>
            <person name="Cochrane G."/>
            <person name="Meng A."/>
            <person name="Brown T."/>
            <person name="Cohen L."/>
        </authorList>
    </citation>
    <scope>NUCLEOTIDE SEQUENCE</scope>
    <source>
        <strain evidence="4">CCMP1381</strain>
    </source>
</reference>
<evidence type="ECO:0000259" key="3">
    <source>
        <dbReference type="SMART" id="SM00228"/>
    </source>
</evidence>
<dbReference type="InterPro" id="IPR001478">
    <property type="entry name" value="PDZ"/>
</dbReference>
<gene>
    <name evidence="4" type="ORF">DSPE1174_LOCUS17755</name>
</gene>
<dbReference type="EMBL" id="HBGS01034418">
    <property type="protein sequence ID" value="CAD9438012.1"/>
    <property type="molecule type" value="Transcribed_RNA"/>
</dbReference>
<dbReference type="InterPro" id="IPR009003">
    <property type="entry name" value="Peptidase_S1_PA"/>
</dbReference>
<evidence type="ECO:0000256" key="2">
    <source>
        <dbReference type="SAM" id="MobiDB-lite"/>
    </source>
</evidence>
<dbReference type="PANTHER" id="PTHR46366:SF1">
    <property type="entry name" value="PDZ DOMAIN-CONTAINING PROTEIN C1685.05"/>
    <property type="match status" value="1"/>
</dbReference>
<organism evidence="4">
    <name type="scientific">Octactis speculum</name>
    <dbReference type="NCBI Taxonomy" id="3111310"/>
    <lineage>
        <taxon>Eukaryota</taxon>
        <taxon>Sar</taxon>
        <taxon>Stramenopiles</taxon>
        <taxon>Ochrophyta</taxon>
        <taxon>Dictyochophyceae</taxon>
        <taxon>Dictyochales</taxon>
        <taxon>Dictyochaceae</taxon>
        <taxon>Octactis</taxon>
    </lineage>
</organism>
<evidence type="ECO:0000256" key="1">
    <source>
        <dbReference type="ARBA" id="ARBA00010541"/>
    </source>
</evidence>
<dbReference type="PANTHER" id="PTHR46366">
    <property type="entry name" value="PRO-APOPTOTIC SERINE PROTEASE NMA111"/>
    <property type="match status" value="1"/>
</dbReference>
<dbReference type="PRINTS" id="PR00834">
    <property type="entry name" value="PROTEASES2C"/>
</dbReference>
<dbReference type="AlphaFoldDB" id="A0A7S2GAT6"/>
<feature type="compositionally biased region" description="Polar residues" evidence="2">
    <location>
        <begin position="467"/>
        <end position="480"/>
    </location>
</feature>
<protein>
    <recommendedName>
        <fullName evidence="3">PDZ domain-containing protein</fullName>
    </recommendedName>
</protein>
<dbReference type="InterPro" id="IPR036034">
    <property type="entry name" value="PDZ_sf"/>
</dbReference>
<sequence>MLRWRRISQIAVADLRGSHGRASVLSRTNKHPFTIAAVGCSSSNLSPLAAAANSFTDAGGRGGRADVVLAAALAICAAGLLPRDDNGDAAAQTEESTYTPPSSFADGDVERSWQRTIDESIPSIVSLKVNSTRAFDTTMPGASQATGFVIDAEKGLILTNRHVVCPGPIVAEAVFVNHEEVPVRAVYRDPVHDFGVLQYDPSRLRHLSAQAIKSLELDPKAPRVGMDIRVVGNNAGEKLTISAGVLARLDRAAPVYGRNCYNDFNTFYFQAASSTSGGSSGSPVLNKEGKVVALNAAGKVGTAASFYLPLDRVKRAVNLIREGKPVLRGSLQTTFVHRPFNELTRLGLDPETEAGVRERLEEEVGMLVVQSLVPMGPADQLLQPGDILLRLGGKLITRFCDLEEILDDSAGSRVTLSVLRGGEKKQFVCEVQDLHSITPSEYLEMGDSVFNNLSYHQARNHILPVPSSVSSNHSETTTNHHAPDRGQQPGMLTGVYVAHAGHMLRSAGIATGSLIQSIGDVETLNVQALEAALSALPDGCRVPVRCAHVSHKSQSAVTVLRIDRRWYPMNLVKRSDETGSWVVTPSPTPPSPAPEANLRADAPPVKTRLPPGSNAAEKALSSSLCQVYFSMPYMIDGTAGSEFKGTGVVVDTEKGLVVVDRNTVPGSLGDVQLAFGASLRVPARVCFIHPLHNLAFLSYDPKSIGSTPVTAAQLCQETDIAPKHKAEKVTLVGLSGSLRSGAQLTSTVATVSENNSHAASLTYPPRFTDCNLDTLGLAGVSPTATQDGVVVDKSHETVLALWSSFPMQVNSNGRLQELQIFQGIPADIILEVLEPLRKGETPLLNTIGAEFEYIGLAQVRGIGLDDATIELLEARAVRWPPQLLSVRRRWADFPAMTSLEDGDVLLTVDAKPVQTFREAELAVSGKDSVMVEVLRGGQRVTTLINTVGLGTDETSEILLWAGAVLQKPPQAAGRQRAVSREGVYVASLTRGSPANWYGLQPTCRIIEVDGLPTPNLTDLLTAVRSKKDGESMRIKQEDLRGNVQVTTLKLDLKYWPTYRVLKAASQSSDKEGMVVTGTTTDNRYTWTRELIPSP</sequence>
<dbReference type="Gene3D" id="2.30.42.10">
    <property type="match status" value="3"/>
</dbReference>
<proteinExistence type="inferred from homology"/>
<feature type="region of interest" description="Disordered" evidence="2">
    <location>
        <begin position="467"/>
        <end position="489"/>
    </location>
</feature>
<feature type="region of interest" description="Disordered" evidence="2">
    <location>
        <begin position="87"/>
        <end position="110"/>
    </location>
</feature>
<dbReference type="GO" id="GO:0006508">
    <property type="term" value="P:proteolysis"/>
    <property type="evidence" value="ECO:0007669"/>
    <property type="project" value="InterPro"/>
</dbReference>
<evidence type="ECO:0000313" key="4">
    <source>
        <dbReference type="EMBL" id="CAD9438012.1"/>
    </source>
</evidence>
<feature type="domain" description="PDZ" evidence="3">
    <location>
        <begin position="959"/>
        <end position="1042"/>
    </location>
</feature>